<dbReference type="PROSITE" id="PS00839">
    <property type="entry name" value="SUMT_1"/>
    <property type="match status" value="1"/>
</dbReference>
<evidence type="ECO:0000256" key="3">
    <source>
        <dbReference type="ARBA" id="ARBA00022679"/>
    </source>
</evidence>
<keyword evidence="4" id="KW-0949">S-adenosyl-L-methionine</keyword>
<dbReference type="EMBL" id="PPTS01000006">
    <property type="protein sequence ID" value="RDB64176.1"/>
    <property type="molecule type" value="Genomic_DNA"/>
</dbReference>
<keyword evidence="5" id="KW-0627">Porphyrin biosynthesis</keyword>
<evidence type="ECO:0000256" key="2">
    <source>
        <dbReference type="ARBA" id="ARBA00022603"/>
    </source>
</evidence>
<comment type="similarity">
    <text evidence="6">Belongs to the precorrin methyltransferase family.</text>
</comment>
<dbReference type="InterPro" id="IPR014777">
    <property type="entry name" value="4pyrrole_Mease_sub1"/>
</dbReference>
<reference evidence="9 10" key="1">
    <citation type="journal article" date="2018" name="Elife">
        <title>Discovery and characterization of a prevalent human gut bacterial enzyme sufficient for the inactivation of a family of plant toxins.</title>
        <authorList>
            <person name="Koppel N."/>
            <person name="Bisanz J.E."/>
            <person name="Pandelia M.E."/>
            <person name="Turnbaugh P.J."/>
            <person name="Balskus E.P."/>
        </authorList>
    </citation>
    <scope>NUCLEOTIDE SEQUENCE [LARGE SCALE GENOMIC DNA]</scope>
    <source>
        <strain evidence="9 10">3C</strain>
    </source>
</reference>
<dbReference type="OrthoDB" id="9815856at2"/>
<dbReference type="Pfam" id="PF00590">
    <property type="entry name" value="TP_methylase"/>
    <property type="match status" value="1"/>
</dbReference>
<dbReference type="InterPro" id="IPR014776">
    <property type="entry name" value="4pyrrole_Mease_sub2"/>
</dbReference>
<evidence type="ECO:0000256" key="5">
    <source>
        <dbReference type="ARBA" id="ARBA00023244"/>
    </source>
</evidence>
<protein>
    <recommendedName>
        <fullName evidence="1">uroporphyrinogen-III C-methyltransferase</fullName>
        <ecNumber evidence="1">2.1.1.107</ecNumber>
    </recommendedName>
</protein>
<dbReference type="Gene3D" id="3.40.50.10090">
    <property type="match status" value="2"/>
</dbReference>
<dbReference type="CDD" id="cd06578">
    <property type="entry name" value="HemD"/>
    <property type="match status" value="1"/>
</dbReference>
<dbReference type="NCBIfam" id="NF004790">
    <property type="entry name" value="PRK06136.1"/>
    <property type="match status" value="1"/>
</dbReference>
<name>A0A369M118_9ACTN</name>
<dbReference type="CDD" id="cd11642">
    <property type="entry name" value="SUMT"/>
    <property type="match status" value="1"/>
</dbReference>
<dbReference type="EC" id="2.1.1.107" evidence="1"/>
<sequence length="510" mass="53367">MAHSKGETQVYLVGAGPGDPGLLTLKGRAAIERADVLVYDRLVSPRLLGYARPDCELVYVGKTPDHHTLPQHKINALLVKKALAGNVVVRLKGGDPFVFGRGGEEAEELRAHGLSYEVVPGVTSAIAAPAYAGIPVTHRDAASSFTVITGHERDGKGVSAIPWGQVARLKGTLVFLMGMENLPRIVDNLVGHGMDPATPAAVVRYGTWPMQRTVRAPLAALEERVGEEGIENPAVIVVGQVAALRERLSWAERKPLFGKTVVVTRARHQASALASALEERGAQVLEFPAIEIAPPTDPQPLAEAVAGIEAYRWVVLTSANGVDAFFAEAAAQRLDARCLAGAEVAAIGTGTQAALAAYGITQVHVAREFCAEGLAGLLAGKVRAGDRVLIARAEEARDVLPRALEEQGAQVSDVAAYRTRAVAEGAEALAAALRAGDVDAVTFTSSSTVTNLLACLGGPSLLEGADLYSIGPVTTETLRAAGLEPRAQAVEYTIAGLVAALVDTQEGELL</sequence>
<proteinExistence type="inferred from homology"/>
<dbReference type="PANTHER" id="PTHR45790:SF3">
    <property type="entry name" value="S-ADENOSYL-L-METHIONINE-DEPENDENT UROPORPHYRINOGEN III METHYLTRANSFERASE, CHLOROPLASTIC"/>
    <property type="match status" value="1"/>
</dbReference>
<evidence type="ECO:0000259" key="7">
    <source>
        <dbReference type="Pfam" id="PF00590"/>
    </source>
</evidence>
<organism evidence="9 10">
    <name type="scientific">Gordonibacter pamelaeae</name>
    <dbReference type="NCBI Taxonomy" id="471189"/>
    <lineage>
        <taxon>Bacteria</taxon>
        <taxon>Bacillati</taxon>
        <taxon>Actinomycetota</taxon>
        <taxon>Coriobacteriia</taxon>
        <taxon>Eggerthellales</taxon>
        <taxon>Eggerthellaceae</taxon>
        <taxon>Gordonibacter</taxon>
    </lineage>
</organism>
<dbReference type="SUPFAM" id="SSF69618">
    <property type="entry name" value="HemD-like"/>
    <property type="match status" value="1"/>
</dbReference>
<dbReference type="FunFam" id="3.40.1010.10:FF:000001">
    <property type="entry name" value="Siroheme synthase"/>
    <property type="match status" value="1"/>
</dbReference>
<evidence type="ECO:0000256" key="1">
    <source>
        <dbReference type="ARBA" id="ARBA00012162"/>
    </source>
</evidence>
<dbReference type="InterPro" id="IPR035996">
    <property type="entry name" value="4pyrrol_Methylase_sf"/>
</dbReference>
<keyword evidence="2 6" id="KW-0489">Methyltransferase</keyword>
<dbReference type="InterPro" id="IPR003043">
    <property type="entry name" value="Uropor_MeTrfase_CS"/>
</dbReference>
<feature type="domain" description="Tetrapyrrole biosynthesis uroporphyrinogen III synthase" evidence="8">
    <location>
        <begin position="272"/>
        <end position="499"/>
    </location>
</feature>
<dbReference type="InterPro" id="IPR000878">
    <property type="entry name" value="4pyrrol_Mease"/>
</dbReference>
<evidence type="ECO:0000259" key="8">
    <source>
        <dbReference type="Pfam" id="PF02602"/>
    </source>
</evidence>
<dbReference type="GeneID" id="78360160"/>
<dbReference type="InterPro" id="IPR050161">
    <property type="entry name" value="Siro_Cobalamin_biosynth"/>
</dbReference>
<dbReference type="GO" id="GO:0032259">
    <property type="term" value="P:methylation"/>
    <property type="evidence" value="ECO:0007669"/>
    <property type="project" value="UniProtKB-KW"/>
</dbReference>
<gene>
    <name evidence="9" type="primary">cobA</name>
    <name evidence="9" type="ORF">C1877_10695</name>
</gene>
<dbReference type="GO" id="GO:0019354">
    <property type="term" value="P:siroheme biosynthetic process"/>
    <property type="evidence" value="ECO:0007669"/>
    <property type="project" value="InterPro"/>
</dbReference>
<evidence type="ECO:0000256" key="6">
    <source>
        <dbReference type="RuleBase" id="RU003960"/>
    </source>
</evidence>
<dbReference type="PANTHER" id="PTHR45790">
    <property type="entry name" value="SIROHEME SYNTHASE-RELATED"/>
    <property type="match status" value="1"/>
</dbReference>
<dbReference type="RefSeq" id="WP_114569144.1">
    <property type="nucleotide sequence ID" value="NZ_CABMMS010000006.1"/>
</dbReference>
<keyword evidence="3 6" id="KW-0808">Transferase</keyword>
<comment type="caution">
    <text evidence="9">The sequence shown here is derived from an EMBL/GenBank/DDBJ whole genome shotgun (WGS) entry which is preliminary data.</text>
</comment>
<dbReference type="GO" id="GO:0004852">
    <property type="term" value="F:uroporphyrinogen-III synthase activity"/>
    <property type="evidence" value="ECO:0007669"/>
    <property type="project" value="InterPro"/>
</dbReference>
<dbReference type="NCBIfam" id="TIGR01469">
    <property type="entry name" value="cobA_cysG_Cterm"/>
    <property type="match status" value="1"/>
</dbReference>
<keyword evidence="10" id="KW-1185">Reference proteome</keyword>
<dbReference type="Proteomes" id="UP000254000">
    <property type="component" value="Unassembled WGS sequence"/>
</dbReference>
<dbReference type="GO" id="GO:0004851">
    <property type="term" value="F:uroporphyrin-III C-methyltransferase activity"/>
    <property type="evidence" value="ECO:0007669"/>
    <property type="project" value="UniProtKB-EC"/>
</dbReference>
<evidence type="ECO:0000256" key="4">
    <source>
        <dbReference type="ARBA" id="ARBA00022691"/>
    </source>
</evidence>
<dbReference type="PROSITE" id="PS00840">
    <property type="entry name" value="SUMT_2"/>
    <property type="match status" value="1"/>
</dbReference>
<dbReference type="Pfam" id="PF02602">
    <property type="entry name" value="HEM4"/>
    <property type="match status" value="1"/>
</dbReference>
<feature type="domain" description="Tetrapyrrole methylase" evidence="7">
    <location>
        <begin position="10"/>
        <end position="221"/>
    </location>
</feature>
<dbReference type="Gene3D" id="3.40.1010.10">
    <property type="entry name" value="Cobalt-precorrin-4 Transmethylase, Domain 1"/>
    <property type="match status" value="1"/>
</dbReference>
<evidence type="ECO:0000313" key="9">
    <source>
        <dbReference type="EMBL" id="RDB64176.1"/>
    </source>
</evidence>
<dbReference type="InterPro" id="IPR036108">
    <property type="entry name" value="4pyrrol_syn_uPrphyn_synt_sf"/>
</dbReference>
<dbReference type="SUPFAM" id="SSF53790">
    <property type="entry name" value="Tetrapyrrole methylase"/>
    <property type="match status" value="1"/>
</dbReference>
<dbReference type="AlphaFoldDB" id="A0A369M118"/>
<dbReference type="Gene3D" id="3.30.950.10">
    <property type="entry name" value="Methyltransferase, Cobalt-precorrin-4 Transmethylase, Domain 2"/>
    <property type="match status" value="1"/>
</dbReference>
<accession>A0A369M118</accession>
<evidence type="ECO:0000313" key="10">
    <source>
        <dbReference type="Proteomes" id="UP000254000"/>
    </source>
</evidence>
<dbReference type="FunFam" id="3.30.950.10:FF:000001">
    <property type="entry name" value="Siroheme synthase"/>
    <property type="match status" value="1"/>
</dbReference>
<dbReference type="InterPro" id="IPR006366">
    <property type="entry name" value="CobA/CysG_C"/>
</dbReference>
<dbReference type="InterPro" id="IPR003754">
    <property type="entry name" value="4pyrrol_synth_uPrphyn_synth"/>
</dbReference>